<accession>A0A5B7K2K3</accession>
<reference evidence="1 2" key="1">
    <citation type="submission" date="2019-05" db="EMBL/GenBank/DDBJ databases">
        <title>Another draft genome of Portunus trituberculatus and its Hox gene families provides insights of decapod evolution.</title>
        <authorList>
            <person name="Jeong J.-H."/>
            <person name="Song I."/>
            <person name="Kim S."/>
            <person name="Choi T."/>
            <person name="Kim D."/>
            <person name="Ryu S."/>
            <person name="Kim W."/>
        </authorList>
    </citation>
    <scope>NUCLEOTIDE SEQUENCE [LARGE SCALE GENOMIC DNA]</scope>
    <source>
        <tissue evidence="1">Muscle</tissue>
    </source>
</reference>
<protein>
    <submittedName>
        <fullName evidence="1">Uncharacterized protein</fullName>
    </submittedName>
</protein>
<proteinExistence type="predicted"/>
<comment type="caution">
    <text evidence="1">The sequence shown here is derived from an EMBL/GenBank/DDBJ whole genome shotgun (WGS) entry which is preliminary data.</text>
</comment>
<dbReference type="EMBL" id="VSRR010124710">
    <property type="protein sequence ID" value="MPD00854.1"/>
    <property type="molecule type" value="Genomic_DNA"/>
</dbReference>
<dbReference type="Proteomes" id="UP000324222">
    <property type="component" value="Unassembled WGS sequence"/>
</dbReference>
<keyword evidence="2" id="KW-1185">Reference proteome</keyword>
<sequence length="64" mass="6636">MCLCVRVSNPGLHPRSPCPAVVGQRPGLLCGALALWWCCEPPCVKPPSTPPCTLTPTPVSPGVS</sequence>
<name>A0A5B7K2K3_PORTR</name>
<dbReference type="AlphaFoldDB" id="A0A5B7K2K3"/>
<gene>
    <name evidence="1" type="ORF">E2C01_096357</name>
</gene>
<evidence type="ECO:0000313" key="2">
    <source>
        <dbReference type="Proteomes" id="UP000324222"/>
    </source>
</evidence>
<organism evidence="1 2">
    <name type="scientific">Portunus trituberculatus</name>
    <name type="common">Swimming crab</name>
    <name type="synonym">Neptunus trituberculatus</name>
    <dbReference type="NCBI Taxonomy" id="210409"/>
    <lineage>
        <taxon>Eukaryota</taxon>
        <taxon>Metazoa</taxon>
        <taxon>Ecdysozoa</taxon>
        <taxon>Arthropoda</taxon>
        <taxon>Crustacea</taxon>
        <taxon>Multicrustacea</taxon>
        <taxon>Malacostraca</taxon>
        <taxon>Eumalacostraca</taxon>
        <taxon>Eucarida</taxon>
        <taxon>Decapoda</taxon>
        <taxon>Pleocyemata</taxon>
        <taxon>Brachyura</taxon>
        <taxon>Eubrachyura</taxon>
        <taxon>Portunoidea</taxon>
        <taxon>Portunidae</taxon>
        <taxon>Portuninae</taxon>
        <taxon>Portunus</taxon>
    </lineage>
</organism>
<evidence type="ECO:0000313" key="1">
    <source>
        <dbReference type="EMBL" id="MPD00854.1"/>
    </source>
</evidence>